<sequence>MGSSRQARWVVGVASSLVAFGLLLWLGQAAPFGWLPDGEPERWAVVVAFATLGATAVLAAMGWWAAQAPAASPASGREVRLSAKASGSGRVTQTAGNHYRTPSTGQPTTGGAAPPLPEHVRMKATATEDGRIDQAGGDRT</sequence>
<evidence type="ECO:0000313" key="4">
    <source>
        <dbReference type="Proteomes" id="UP001595993"/>
    </source>
</evidence>
<keyword evidence="2" id="KW-1133">Transmembrane helix</keyword>
<accession>A0ABV9G702</accession>
<protein>
    <recommendedName>
        <fullName evidence="5">ATP-binding protein</fullName>
    </recommendedName>
</protein>
<feature type="compositionally biased region" description="Basic and acidic residues" evidence="1">
    <location>
        <begin position="118"/>
        <end position="140"/>
    </location>
</feature>
<evidence type="ECO:0008006" key="5">
    <source>
        <dbReference type="Google" id="ProtNLM"/>
    </source>
</evidence>
<gene>
    <name evidence="3" type="ORF">ACFO9E_12865</name>
</gene>
<proteinExistence type="predicted"/>
<organism evidence="3 4">
    <name type="scientific">Streptomyces maoxianensis</name>
    <dbReference type="NCBI Taxonomy" id="1459942"/>
    <lineage>
        <taxon>Bacteria</taxon>
        <taxon>Bacillati</taxon>
        <taxon>Actinomycetota</taxon>
        <taxon>Actinomycetes</taxon>
        <taxon>Kitasatosporales</taxon>
        <taxon>Streptomycetaceae</taxon>
        <taxon>Streptomyces</taxon>
    </lineage>
</organism>
<keyword evidence="4" id="KW-1185">Reference proteome</keyword>
<feature type="region of interest" description="Disordered" evidence="1">
    <location>
        <begin position="70"/>
        <end position="140"/>
    </location>
</feature>
<dbReference type="RefSeq" id="WP_381194519.1">
    <property type="nucleotide sequence ID" value="NZ_JBHSFE010000010.1"/>
</dbReference>
<evidence type="ECO:0000313" key="3">
    <source>
        <dbReference type="EMBL" id="MFC4608707.1"/>
    </source>
</evidence>
<evidence type="ECO:0000256" key="1">
    <source>
        <dbReference type="SAM" id="MobiDB-lite"/>
    </source>
</evidence>
<reference evidence="4" key="1">
    <citation type="journal article" date="2019" name="Int. J. Syst. Evol. Microbiol.">
        <title>The Global Catalogue of Microorganisms (GCM) 10K type strain sequencing project: providing services to taxonomists for standard genome sequencing and annotation.</title>
        <authorList>
            <consortium name="The Broad Institute Genomics Platform"/>
            <consortium name="The Broad Institute Genome Sequencing Center for Infectious Disease"/>
            <person name="Wu L."/>
            <person name="Ma J."/>
        </authorList>
    </citation>
    <scope>NUCLEOTIDE SEQUENCE [LARGE SCALE GENOMIC DNA]</scope>
    <source>
        <strain evidence="4">CGMCC 4.7139</strain>
    </source>
</reference>
<keyword evidence="2" id="KW-0472">Membrane</keyword>
<comment type="caution">
    <text evidence="3">The sequence shown here is derived from an EMBL/GenBank/DDBJ whole genome shotgun (WGS) entry which is preliminary data.</text>
</comment>
<feature type="transmembrane region" description="Helical" evidence="2">
    <location>
        <begin position="45"/>
        <end position="66"/>
    </location>
</feature>
<evidence type="ECO:0000256" key="2">
    <source>
        <dbReference type="SAM" id="Phobius"/>
    </source>
</evidence>
<dbReference type="EMBL" id="JBHSFE010000010">
    <property type="protein sequence ID" value="MFC4608707.1"/>
    <property type="molecule type" value="Genomic_DNA"/>
</dbReference>
<name>A0ABV9G702_9ACTN</name>
<feature type="compositionally biased region" description="Polar residues" evidence="1">
    <location>
        <begin position="89"/>
        <end position="109"/>
    </location>
</feature>
<keyword evidence="2" id="KW-0812">Transmembrane</keyword>
<dbReference type="Proteomes" id="UP001595993">
    <property type="component" value="Unassembled WGS sequence"/>
</dbReference>